<reference evidence="1 2" key="1">
    <citation type="submission" date="2020-04" db="EMBL/GenBank/DDBJ databases">
        <title>Gordonia sp. nov. TBRC 11910.</title>
        <authorList>
            <person name="Suriyachadkun C."/>
        </authorList>
    </citation>
    <scope>NUCLEOTIDE SEQUENCE [LARGE SCALE GENOMIC DNA]</scope>
    <source>
        <strain evidence="1 2">TBRC 11910</strain>
    </source>
</reference>
<name>A0A848KS75_9ACTN</name>
<proteinExistence type="predicted"/>
<comment type="caution">
    <text evidence="1">The sequence shown here is derived from an EMBL/GenBank/DDBJ whole genome shotgun (WGS) entry which is preliminary data.</text>
</comment>
<dbReference type="Gene3D" id="1.20.910.10">
    <property type="entry name" value="Heme oxygenase-like"/>
    <property type="match status" value="1"/>
</dbReference>
<dbReference type="InterPro" id="IPR016084">
    <property type="entry name" value="Haem_Oase-like_multi-hlx"/>
</dbReference>
<dbReference type="Proteomes" id="UP000550729">
    <property type="component" value="Unassembled WGS sequence"/>
</dbReference>
<dbReference type="SMART" id="SM01236">
    <property type="entry name" value="Haem_oxygenase_2"/>
    <property type="match status" value="1"/>
</dbReference>
<protein>
    <submittedName>
        <fullName evidence="1">Iron-containing redox enzyme family protein</fullName>
    </submittedName>
</protein>
<keyword evidence="2" id="KW-1185">Reference proteome</keyword>
<gene>
    <name evidence="1" type="ORF">HH308_11380</name>
</gene>
<evidence type="ECO:0000313" key="2">
    <source>
        <dbReference type="Proteomes" id="UP000550729"/>
    </source>
</evidence>
<dbReference type="AlphaFoldDB" id="A0A848KS75"/>
<dbReference type="Pfam" id="PF14518">
    <property type="entry name" value="Haem_oxygenas_2"/>
    <property type="match status" value="1"/>
</dbReference>
<dbReference type="EMBL" id="JABBNB010000010">
    <property type="protein sequence ID" value="NMO01814.1"/>
    <property type="molecule type" value="Genomic_DNA"/>
</dbReference>
<dbReference type="RefSeq" id="WP_170194324.1">
    <property type="nucleotide sequence ID" value="NZ_JABBNB010000010.1"/>
</dbReference>
<organism evidence="1 2">
    <name type="scientific">Gordonia asplenii</name>
    <dbReference type="NCBI Taxonomy" id="2725283"/>
    <lineage>
        <taxon>Bacteria</taxon>
        <taxon>Bacillati</taxon>
        <taxon>Actinomycetota</taxon>
        <taxon>Actinomycetes</taxon>
        <taxon>Mycobacteriales</taxon>
        <taxon>Gordoniaceae</taxon>
        <taxon>Gordonia</taxon>
    </lineage>
</organism>
<evidence type="ECO:0000313" key="1">
    <source>
        <dbReference type="EMBL" id="NMO01814.1"/>
    </source>
</evidence>
<sequence>MKAPRLPRPRGRLSEYVVERLATTPERPLRLPTLMPSDDPYGDDLQLTLLICYELFYRGFAGVDPDWEWRPQILGFRRGLEQAFERALRADVPQYPRGAMDALTDLTYSDAIADEPSSTRHLETEGTWQQYREYFALRSIYQLKEADPHAWVIPRLSGAPKAALIAVEFDEYGAGIAEHMHQKLFADLLTAARLRSDYLGYLDVAPVPALLVSNVISYLGLHRRLRGAVVGHLAATEITSPPGAQRLLSGLERLDAPQACRLFYREHVEADAVHEHVMRNDVVGALLKDEPDLESDVSFGIGCFEFAEDMLADHVRGAWVHGRRAITLDHH</sequence>
<dbReference type="SUPFAM" id="SSF48613">
    <property type="entry name" value="Heme oxygenase-like"/>
    <property type="match status" value="1"/>
</dbReference>
<accession>A0A848KS75</accession>